<dbReference type="SUPFAM" id="SSF54814">
    <property type="entry name" value="Prokaryotic type KH domain (KH-domain type II)"/>
    <property type="match status" value="1"/>
</dbReference>
<dbReference type="PROSITE" id="PS51713">
    <property type="entry name" value="G_ERA"/>
    <property type="match status" value="1"/>
</dbReference>
<keyword evidence="12" id="KW-1185">Reference proteome</keyword>
<protein>
    <submittedName>
        <fullName evidence="11">GTPase Era</fullName>
    </submittedName>
</protein>
<dbReference type="PRINTS" id="PR00326">
    <property type="entry name" value="GTP1OBG"/>
</dbReference>
<sequence>MKTLYNFRLFRYTSYTFNFSSIVQLPRILSYPLRCYPHFHSLNFREYSIMSRARRLAGLPPPKDDIVIISNNKASNSSKLAQPIKRIIVPKNLKSTKKSRISFTPKVSPLVKKKKEFMRSHQEMDYESNRNMKDKEAEWKLDNDNSLNINDISPKGISQNQNFQVQITPARVNAILPKIHERFEQPENPNLLKIVVIGTPNAGKSTMLNALFGETVSIVSNKAHTTRERISTVLTEENKQLIFIDTPGIVSGHNRTKLSRGLVNASWHSLHEADHVLVIIDAFRALYRTTYSESILLNRLKEYKLPGTLVLNKIDLLANIKDSIPAIYEKFTVQYPYFKHKISISALNRTGTTELKKILLSNTYPHDWIYPPDQKVDMSDIKRVEDFVRAEIYERLRDHLPYVVRQENVGWTDLPNNILRIDQNVYVDHPSQLKILIGANGTVIKTIGVRAATKLSAKFNKTVRLYLTVKAK</sequence>
<feature type="region of interest" description="G2" evidence="6">
    <location>
        <begin position="224"/>
        <end position="228"/>
    </location>
</feature>
<proteinExistence type="inferred from homology"/>
<feature type="region of interest" description="G4" evidence="6">
    <location>
        <begin position="312"/>
        <end position="315"/>
    </location>
</feature>
<organism evidence="10 12">
    <name type="scientific">Rhizophagus clarus</name>
    <dbReference type="NCBI Taxonomy" id="94130"/>
    <lineage>
        <taxon>Eukaryota</taxon>
        <taxon>Fungi</taxon>
        <taxon>Fungi incertae sedis</taxon>
        <taxon>Mucoromycota</taxon>
        <taxon>Glomeromycotina</taxon>
        <taxon>Glomeromycetes</taxon>
        <taxon>Glomerales</taxon>
        <taxon>Glomeraceae</taxon>
        <taxon>Rhizophagus</taxon>
    </lineage>
</organism>
<dbReference type="CDD" id="cd04163">
    <property type="entry name" value="Era"/>
    <property type="match status" value="1"/>
</dbReference>
<dbReference type="HAMAP" id="MF_00367">
    <property type="entry name" value="GTPase_Era"/>
    <property type="match status" value="1"/>
</dbReference>
<dbReference type="InterPro" id="IPR004044">
    <property type="entry name" value="KH_dom_type_2"/>
</dbReference>
<dbReference type="InterPro" id="IPR009019">
    <property type="entry name" value="KH_sf_prok-type"/>
</dbReference>
<dbReference type="Proteomes" id="UP000615446">
    <property type="component" value="Unassembled WGS sequence"/>
</dbReference>
<dbReference type="SUPFAM" id="SSF52540">
    <property type="entry name" value="P-loop containing nucleoside triphosphate hydrolases"/>
    <property type="match status" value="1"/>
</dbReference>
<comment type="caution">
    <text evidence="10">The sequence shown here is derived from an EMBL/GenBank/DDBJ whole genome shotgun (WGS) entry which is preliminary data.</text>
</comment>
<accession>A0A2Z6QY91</accession>
<dbReference type="GO" id="GO:0005525">
    <property type="term" value="F:GTP binding"/>
    <property type="evidence" value="ECO:0007669"/>
    <property type="project" value="UniProtKB-UniRule"/>
</dbReference>
<keyword evidence="4 6" id="KW-0342">GTP-binding</keyword>
<dbReference type="AlphaFoldDB" id="A0A2Z6QY91"/>
<dbReference type="OrthoDB" id="188276at2759"/>
<evidence type="ECO:0000256" key="3">
    <source>
        <dbReference type="ARBA" id="ARBA00022884"/>
    </source>
</evidence>
<dbReference type="EMBL" id="BEXD01000868">
    <property type="protein sequence ID" value="GBB90749.1"/>
    <property type="molecule type" value="Genomic_DNA"/>
</dbReference>
<dbReference type="PROSITE" id="PS50823">
    <property type="entry name" value="KH_TYPE_2"/>
    <property type="match status" value="1"/>
</dbReference>
<dbReference type="NCBIfam" id="TIGR00436">
    <property type="entry name" value="era"/>
    <property type="match status" value="1"/>
</dbReference>
<reference evidence="11" key="2">
    <citation type="submission" date="2019-10" db="EMBL/GenBank/DDBJ databases">
        <title>Conservation and host-specific expression of non-tandemly repeated heterogenous ribosome RNA gene in arbuscular mycorrhizal fungi.</title>
        <authorList>
            <person name="Maeda T."/>
            <person name="Kobayashi Y."/>
            <person name="Nakagawa T."/>
            <person name="Ezawa T."/>
            <person name="Yamaguchi K."/>
            <person name="Bino T."/>
            <person name="Nishimoto Y."/>
            <person name="Shigenobu S."/>
            <person name="Kawaguchi M."/>
        </authorList>
    </citation>
    <scope>NUCLEOTIDE SEQUENCE</scope>
    <source>
        <strain evidence="11">HR1</strain>
    </source>
</reference>
<evidence type="ECO:0000313" key="12">
    <source>
        <dbReference type="Proteomes" id="UP000247702"/>
    </source>
</evidence>
<evidence type="ECO:0000259" key="8">
    <source>
        <dbReference type="PROSITE" id="PS50823"/>
    </source>
</evidence>
<dbReference type="Gene3D" id="3.40.50.300">
    <property type="entry name" value="P-loop containing nucleotide triphosphate hydrolases"/>
    <property type="match status" value="1"/>
</dbReference>
<feature type="region of interest" description="G5" evidence="6">
    <location>
        <begin position="344"/>
        <end position="346"/>
    </location>
</feature>
<keyword evidence="3 5" id="KW-0694">RNA-binding</keyword>
<dbReference type="EMBL" id="BLAL01000191">
    <property type="protein sequence ID" value="GES89856.1"/>
    <property type="molecule type" value="Genomic_DNA"/>
</dbReference>
<evidence type="ECO:0000313" key="10">
    <source>
        <dbReference type="EMBL" id="GBB90749.1"/>
    </source>
</evidence>
<evidence type="ECO:0000256" key="2">
    <source>
        <dbReference type="ARBA" id="ARBA00022741"/>
    </source>
</evidence>
<dbReference type="PANTHER" id="PTHR42698">
    <property type="entry name" value="GTPASE ERA"/>
    <property type="match status" value="1"/>
</dbReference>
<dbReference type="GO" id="GO:0000028">
    <property type="term" value="P:ribosomal small subunit assembly"/>
    <property type="evidence" value="ECO:0007669"/>
    <property type="project" value="TreeGrafter"/>
</dbReference>
<evidence type="ECO:0000256" key="1">
    <source>
        <dbReference type="ARBA" id="ARBA00007921"/>
    </source>
</evidence>
<dbReference type="InterPro" id="IPR005225">
    <property type="entry name" value="Small_GTP-bd"/>
</dbReference>
<dbReference type="InterPro" id="IPR006073">
    <property type="entry name" value="GTP-bd"/>
</dbReference>
<dbReference type="InterPro" id="IPR005662">
    <property type="entry name" value="GTPase_Era-like"/>
</dbReference>
<feature type="region of interest" description="G3" evidence="6">
    <location>
        <begin position="245"/>
        <end position="248"/>
    </location>
</feature>
<comment type="similarity">
    <text evidence="1 6 7">Belongs to the TRAFAC class TrmE-Era-EngA-EngB-Septin-like GTPase superfamily. Era GTPase family.</text>
</comment>
<keyword evidence="2 6" id="KW-0547">Nucleotide-binding</keyword>
<feature type="domain" description="Era-type G" evidence="9">
    <location>
        <begin position="190"/>
        <end position="365"/>
    </location>
</feature>
<dbReference type="GO" id="GO:0043024">
    <property type="term" value="F:ribosomal small subunit binding"/>
    <property type="evidence" value="ECO:0007669"/>
    <property type="project" value="TreeGrafter"/>
</dbReference>
<evidence type="ECO:0000256" key="7">
    <source>
        <dbReference type="RuleBase" id="RU003761"/>
    </source>
</evidence>
<dbReference type="PANTHER" id="PTHR42698:SF1">
    <property type="entry name" value="GTPASE ERA, MITOCHONDRIAL"/>
    <property type="match status" value="1"/>
</dbReference>
<evidence type="ECO:0000313" key="11">
    <source>
        <dbReference type="EMBL" id="GES89856.1"/>
    </source>
</evidence>
<dbReference type="STRING" id="94130.A0A2Z6QY91"/>
<dbReference type="NCBIfam" id="TIGR00231">
    <property type="entry name" value="small_GTP"/>
    <property type="match status" value="1"/>
</dbReference>
<evidence type="ECO:0000256" key="5">
    <source>
        <dbReference type="PROSITE-ProRule" id="PRU00118"/>
    </source>
</evidence>
<dbReference type="InterPro" id="IPR015946">
    <property type="entry name" value="KH_dom-like_a/b"/>
</dbReference>
<dbReference type="Proteomes" id="UP000247702">
    <property type="component" value="Unassembled WGS sequence"/>
</dbReference>
<dbReference type="CDD" id="cd22534">
    <property type="entry name" value="KH-II_Era"/>
    <property type="match status" value="1"/>
</dbReference>
<feature type="domain" description="KH type-2" evidence="8">
    <location>
        <begin position="396"/>
        <end position="472"/>
    </location>
</feature>
<dbReference type="Gene3D" id="3.30.300.20">
    <property type="match status" value="1"/>
</dbReference>
<name>A0A2Z6QY91_9GLOM</name>
<dbReference type="Pfam" id="PF07650">
    <property type="entry name" value="KH_2"/>
    <property type="match status" value="1"/>
</dbReference>
<evidence type="ECO:0000256" key="6">
    <source>
        <dbReference type="PROSITE-ProRule" id="PRU01050"/>
    </source>
</evidence>
<dbReference type="InterPro" id="IPR030388">
    <property type="entry name" value="G_ERA_dom"/>
</dbReference>
<dbReference type="InterPro" id="IPR027417">
    <property type="entry name" value="P-loop_NTPase"/>
</dbReference>
<dbReference type="Pfam" id="PF01926">
    <property type="entry name" value="MMR_HSR1"/>
    <property type="match status" value="1"/>
</dbReference>
<evidence type="ECO:0000256" key="4">
    <source>
        <dbReference type="ARBA" id="ARBA00023134"/>
    </source>
</evidence>
<gene>
    <name evidence="11" type="ORF">RCL2_001673300</name>
    <name evidence="10" type="ORF">RclHR1_01780016</name>
</gene>
<evidence type="ECO:0000259" key="9">
    <source>
        <dbReference type="PROSITE" id="PS51713"/>
    </source>
</evidence>
<dbReference type="GO" id="GO:0019843">
    <property type="term" value="F:rRNA binding"/>
    <property type="evidence" value="ECO:0007669"/>
    <property type="project" value="TreeGrafter"/>
</dbReference>
<reference evidence="10 12" key="1">
    <citation type="submission" date="2017-11" db="EMBL/GenBank/DDBJ databases">
        <title>The genome of Rhizophagus clarus HR1 reveals common genetic basis of auxotrophy among arbuscular mycorrhizal fungi.</title>
        <authorList>
            <person name="Kobayashi Y."/>
        </authorList>
    </citation>
    <scope>NUCLEOTIDE SEQUENCE [LARGE SCALE GENOMIC DNA]</scope>
    <source>
        <strain evidence="10 12">HR1</strain>
    </source>
</reference>
<feature type="region of interest" description="G1" evidence="6">
    <location>
        <begin position="198"/>
        <end position="205"/>
    </location>
</feature>